<dbReference type="AlphaFoldDB" id="A0AAD9IKK1"/>
<feature type="domain" description="LTD" evidence="1">
    <location>
        <begin position="1"/>
        <end position="127"/>
    </location>
</feature>
<accession>A0AAD9IKK1</accession>
<keyword evidence="3" id="KW-1185">Reference proteome</keyword>
<dbReference type="Proteomes" id="UP001255856">
    <property type="component" value="Unassembled WGS sequence"/>
</dbReference>
<dbReference type="Gene3D" id="2.60.40.1260">
    <property type="entry name" value="Lamin Tail domain"/>
    <property type="match status" value="1"/>
</dbReference>
<name>A0AAD9IKK1_PROWI</name>
<evidence type="ECO:0000313" key="3">
    <source>
        <dbReference type="Proteomes" id="UP001255856"/>
    </source>
</evidence>
<dbReference type="SUPFAM" id="SSF74853">
    <property type="entry name" value="Lamin A/C globular tail domain"/>
    <property type="match status" value="2"/>
</dbReference>
<dbReference type="Pfam" id="PF08757">
    <property type="entry name" value="CotH"/>
    <property type="match status" value="1"/>
</dbReference>
<dbReference type="PANTHER" id="PTHR40050:SF1">
    <property type="entry name" value="INNER SPORE COAT PROTEIN H"/>
    <property type="match status" value="1"/>
</dbReference>
<dbReference type="PANTHER" id="PTHR40050">
    <property type="entry name" value="INNER SPORE COAT PROTEIN H"/>
    <property type="match status" value="1"/>
</dbReference>
<dbReference type="PROSITE" id="PS51841">
    <property type="entry name" value="LTD"/>
    <property type="match status" value="1"/>
</dbReference>
<dbReference type="InterPro" id="IPR036415">
    <property type="entry name" value="Lamin_tail_dom_sf"/>
</dbReference>
<dbReference type="EMBL" id="JASFZW010000003">
    <property type="protein sequence ID" value="KAK2079243.1"/>
    <property type="molecule type" value="Genomic_DNA"/>
</dbReference>
<reference evidence="2" key="1">
    <citation type="submission" date="2021-01" db="EMBL/GenBank/DDBJ databases">
        <authorList>
            <person name="Eckstrom K.M.E."/>
        </authorList>
    </citation>
    <scope>NUCLEOTIDE SEQUENCE</scope>
    <source>
        <strain evidence="2">UVCC 0001</strain>
    </source>
</reference>
<dbReference type="InterPro" id="IPR014867">
    <property type="entry name" value="Spore_coat_CotH_CotH2/3/7"/>
</dbReference>
<organism evidence="2 3">
    <name type="scientific">Prototheca wickerhamii</name>
    <dbReference type="NCBI Taxonomy" id="3111"/>
    <lineage>
        <taxon>Eukaryota</taxon>
        <taxon>Viridiplantae</taxon>
        <taxon>Chlorophyta</taxon>
        <taxon>core chlorophytes</taxon>
        <taxon>Trebouxiophyceae</taxon>
        <taxon>Chlorellales</taxon>
        <taxon>Chlorellaceae</taxon>
        <taxon>Prototheca</taxon>
    </lineage>
</organism>
<comment type="caution">
    <text evidence="2">The sequence shown here is derived from an EMBL/GenBank/DDBJ whole genome shotgun (WGS) entry which is preliminary data.</text>
</comment>
<gene>
    <name evidence="2" type="ORF">QBZ16_002934</name>
</gene>
<sequence length="874" mass="92488">MVPVRINEVQLKNKGTYQDVNGATPAWLELYNPDSAPADLGGAYLVATSSAGAQQWWTFPAGVTVPADGFLLVVADGEDAVLGSELHAGIKLGSTSAQIALVDGGLVTLSSLNLPELAANASFGFAASTSVEAADGPAPAVPAVLLGWPTPGWANGDAAWTGPVISPGVQDPSPRPDGTASVPVSVIVTPQVAAVAAVSLTYRVGYAATSSVIAMTQTGNGTYTAAIPAADAVPGALVRWYFTAADADGRQSVAPLASSSGETEYYGTIVADSSDEASLPILELYSEDDRAPFSTGPASNAIVMPGGKGDVKGCSMWFNGTFYDGITLRRRGSSSIGWPKPKIKVKAGRQDFAVAGLAYGLGSIGLNSNWAEPGANTFTREPLVWESFRQMGVEWLHSFHVHVRFNGRYFGRFSLQEEWSADALRRLGFDTSPAGYGPFWKANSGIDTNLVPGLSATDMANVYGLESPNRAKDAAVAALQAFTTGLAGGAEVPRSSYLFDAVNLPQVINVLAAQTLILNQDRCTKNYMVYQDLRSGQWSMLPWDVESGFGIDRGPGGQPAPDYCTLQCEQWNSPLYCDHNHTQDLVISTPYGPISQPVNLNATSGQPELRRRRRLLSTLETALGVPRRARKLLQAADLFQDFTAQGTSEGLGDDYDRDATRDAAPDGALGSYNYLADAVLSLPRTREMYMRRLRTLMDEFTNGRLAANAKYFHSHIREEAIRDNKAWGNAGDPDVGYQQLVEEQLPIRKKQLYDTYGPGGTHPFIPGTQHGGGGESAQSAEATLTIGAAGLDAGSYLTLTNDGEDAVDVSGWSLIGDLAFTFRPGTVVAAGDTIVVAADIGAYKAVHGGQGHYVVGPFSPALATSTPAVLLRQA</sequence>
<evidence type="ECO:0000259" key="1">
    <source>
        <dbReference type="PROSITE" id="PS51841"/>
    </source>
</evidence>
<evidence type="ECO:0000313" key="2">
    <source>
        <dbReference type="EMBL" id="KAK2079243.1"/>
    </source>
</evidence>
<proteinExistence type="predicted"/>
<protein>
    <recommendedName>
        <fullName evidence="1">LTD domain-containing protein</fullName>
    </recommendedName>
</protein>
<dbReference type="InterPro" id="IPR001322">
    <property type="entry name" value="Lamin_tail_dom"/>
</dbReference>